<evidence type="ECO:0000256" key="15">
    <source>
        <dbReference type="ARBA" id="ARBA00031306"/>
    </source>
</evidence>
<dbReference type="InterPro" id="IPR024932">
    <property type="entry name" value="ApbE"/>
</dbReference>
<evidence type="ECO:0000256" key="2">
    <source>
        <dbReference type="ARBA" id="ARBA00011955"/>
    </source>
</evidence>
<evidence type="ECO:0000256" key="17">
    <source>
        <dbReference type="ARBA" id="ARBA00060485"/>
    </source>
</evidence>
<dbReference type="STRING" id="395493.BegalDRAFT_1696"/>
<evidence type="ECO:0000256" key="5">
    <source>
        <dbReference type="ARBA" id="ARBA00022519"/>
    </source>
</evidence>
<dbReference type="EC" id="2.7.1.180" evidence="2 18"/>
<dbReference type="RefSeq" id="WP_002685636.1">
    <property type="nucleotide sequence ID" value="NZ_JH600070.1"/>
</dbReference>
<name>I3CG31_9GAMM</name>
<dbReference type="GO" id="GO:0046872">
    <property type="term" value="F:metal ion binding"/>
    <property type="evidence" value="ECO:0007669"/>
    <property type="project" value="UniProtKB-UniRule"/>
</dbReference>
<evidence type="ECO:0000256" key="16">
    <source>
        <dbReference type="ARBA" id="ARBA00048540"/>
    </source>
</evidence>
<dbReference type="HOGENOM" id="CLU_044403_0_0_6"/>
<keyword evidence="4" id="KW-1003">Cell membrane</keyword>
<keyword evidence="7 18" id="KW-0808">Transferase</keyword>
<evidence type="ECO:0000256" key="18">
    <source>
        <dbReference type="PIRNR" id="PIRNR006268"/>
    </source>
</evidence>
<reference evidence="21 22" key="1">
    <citation type="submission" date="2011-11" db="EMBL/GenBank/DDBJ databases">
        <title>Improved High-Quality Draft sequence of Beggiatoa alba B18lD.</title>
        <authorList>
            <consortium name="US DOE Joint Genome Institute"/>
            <person name="Lucas S."/>
            <person name="Han J."/>
            <person name="Lapidus A."/>
            <person name="Cheng J.-F."/>
            <person name="Goodwin L."/>
            <person name="Pitluck S."/>
            <person name="Peters L."/>
            <person name="Mikhailova N."/>
            <person name="Held B."/>
            <person name="Detter J.C."/>
            <person name="Han C."/>
            <person name="Tapia R."/>
            <person name="Land M."/>
            <person name="Hauser L."/>
            <person name="Kyrpides N."/>
            <person name="Ivanova N."/>
            <person name="Pagani I."/>
            <person name="Samuel K."/>
            <person name="Teske A."/>
            <person name="Mueller J."/>
            <person name="Woyke T."/>
        </authorList>
    </citation>
    <scope>NUCLEOTIDE SEQUENCE [LARGE SCALE GENOMIC DNA]</scope>
    <source>
        <strain evidence="21 22">B18LD</strain>
    </source>
</reference>
<comment type="similarity">
    <text evidence="1 18">Belongs to the ApbE family.</text>
</comment>
<evidence type="ECO:0000256" key="8">
    <source>
        <dbReference type="ARBA" id="ARBA00022723"/>
    </source>
</evidence>
<evidence type="ECO:0000256" key="3">
    <source>
        <dbReference type="ARBA" id="ARBA00016337"/>
    </source>
</evidence>
<keyword evidence="9 20" id="KW-0732">Signal</keyword>
<protein>
    <recommendedName>
        <fullName evidence="3 18">FAD:protein FMN transferase</fullName>
        <ecNumber evidence="2 18">2.7.1.180</ecNumber>
    </recommendedName>
    <alternativeName>
        <fullName evidence="15 18">Flavin transferase</fullName>
    </alternativeName>
</protein>
<feature type="chain" id="PRO_5039954096" description="FAD:protein FMN transferase" evidence="20">
    <location>
        <begin position="28"/>
        <end position="355"/>
    </location>
</feature>
<keyword evidence="8 18" id="KW-0479">Metal-binding</keyword>
<dbReference type="PANTHER" id="PTHR30040">
    <property type="entry name" value="THIAMINE BIOSYNTHESIS LIPOPROTEIN APBE"/>
    <property type="match status" value="1"/>
</dbReference>
<comment type="subcellular location">
    <subcellularLocation>
        <location evidence="17">Cell inner membrane</location>
        <topology evidence="17">Lipid-anchor</topology>
        <orientation evidence="17">Periplasmic side</orientation>
    </subcellularLocation>
</comment>
<evidence type="ECO:0000256" key="7">
    <source>
        <dbReference type="ARBA" id="ARBA00022679"/>
    </source>
</evidence>
<evidence type="ECO:0000313" key="22">
    <source>
        <dbReference type="Proteomes" id="UP000005744"/>
    </source>
</evidence>
<dbReference type="GO" id="GO:0005886">
    <property type="term" value="C:plasma membrane"/>
    <property type="evidence" value="ECO:0007669"/>
    <property type="project" value="UniProtKB-SubCell"/>
</dbReference>
<keyword evidence="22" id="KW-1185">Reference proteome</keyword>
<keyword evidence="6 18" id="KW-0285">Flavoprotein</keyword>
<dbReference type="GO" id="GO:0016740">
    <property type="term" value="F:transferase activity"/>
    <property type="evidence" value="ECO:0007669"/>
    <property type="project" value="UniProtKB-UniRule"/>
</dbReference>
<keyword evidence="14 21" id="KW-0449">Lipoprotein</keyword>
<evidence type="ECO:0000256" key="6">
    <source>
        <dbReference type="ARBA" id="ARBA00022630"/>
    </source>
</evidence>
<evidence type="ECO:0000256" key="10">
    <source>
        <dbReference type="ARBA" id="ARBA00022827"/>
    </source>
</evidence>
<keyword evidence="12" id="KW-0472">Membrane</keyword>
<dbReference type="Proteomes" id="UP000005744">
    <property type="component" value="Unassembled WGS sequence"/>
</dbReference>
<evidence type="ECO:0000256" key="11">
    <source>
        <dbReference type="ARBA" id="ARBA00022842"/>
    </source>
</evidence>
<dbReference type="PANTHER" id="PTHR30040:SF2">
    <property type="entry name" value="FAD:PROTEIN FMN TRANSFERASE"/>
    <property type="match status" value="1"/>
</dbReference>
<feature type="binding site" evidence="19">
    <location>
        <position position="302"/>
    </location>
    <ligand>
        <name>Mg(2+)</name>
        <dbReference type="ChEBI" id="CHEBI:18420"/>
    </ligand>
</feature>
<evidence type="ECO:0000256" key="13">
    <source>
        <dbReference type="ARBA" id="ARBA00023139"/>
    </source>
</evidence>
<feature type="binding site" evidence="19">
    <location>
        <position position="306"/>
    </location>
    <ligand>
        <name>Mg(2+)</name>
        <dbReference type="ChEBI" id="CHEBI:18420"/>
    </ligand>
</feature>
<evidence type="ECO:0000256" key="19">
    <source>
        <dbReference type="PIRSR" id="PIRSR006268-2"/>
    </source>
</evidence>
<dbReference type="Pfam" id="PF02424">
    <property type="entry name" value="ApbE"/>
    <property type="match status" value="1"/>
</dbReference>
<dbReference type="Gene3D" id="3.10.520.10">
    <property type="entry name" value="ApbE-like domains"/>
    <property type="match status" value="1"/>
</dbReference>
<gene>
    <name evidence="21" type="ORF">BegalDRAFT_1696</name>
</gene>
<sequence length="355" mass="39474">MMSFQTMKKSAFSLIFTLLLMTLLVIACGQQTPPVTTITGSTMGTGYTIALPHLPENYTPEKLKQEIDNILIIVNNRMSTYQKDSELSKINQNSSTDWISISPELSLVMTEAQRISQLSQGQYDITVGPLVNLWGFGPRDPMAEDRIPSAEEIQNIREFVGYEKLHLQTTPDLALKKDHPNMYIDLSSIAKGYGVDQVANYLEKIGITNYLVDIGGELRLKGKNSAGQYWRIAIEKPVANERAVQHVIYLSNHGLATSGDYRNYFEKDGVRYSHTIDPHTGKPITHNLVSVTVVADTSMTADGLATMFMVMGAEASLALAEREKIAVFLVVKEKNGEFVEKSSTEFATYLQVPKP</sequence>
<dbReference type="eggNOG" id="COG1477">
    <property type="taxonomic scope" value="Bacteria"/>
</dbReference>
<evidence type="ECO:0000313" key="21">
    <source>
        <dbReference type="EMBL" id="EIJ42574.1"/>
    </source>
</evidence>
<dbReference type="SUPFAM" id="SSF143631">
    <property type="entry name" value="ApbE-like"/>
    <property type="match status" value="1"/>
</dbReference>
<dbReference type="InterPro" id="IPR003374">
    <property type="entry name" value="ApbE-like_sf"/>
</dbReference>
<dbReference type="AlphaFoldDB" id="I3CG31"/>
<feature type="binding site" evidence="19">
    <location>
        <position position="188"/>
    </location>
    <ligand>
        <name>Mg(2+)</name>
        <dbReference type="ChEBI" id="CHEBI:18420"/>
    </ligand>
</feature>
<dbReference type="EMBL" id="JH600070">
    <property type="protein sequence ID" value="EIJ42574.1"/>
    <property type="molecule type" value="Genomic_DNA"/>
</dbReference>
<keyword evidence="11 18" id="KW-0460">Magnesium</keyword>
<evidence type="ECO:0000256" key="12">
    <source>
        <dbReference type="ARBA" id="ARBA00023136"/>
    </source>
</evidence>
<accession>I3CG31</accession>
<proteinExistence type="inferred from homology"/>
<evidence type="ECO:0000256" key="20">
    <source>
        <dbReference type="SAM" id="SignalP"/>
    </source>
</evidence>
<evidence type="ECO:0000256" key="14">
    <source>
        <dbReference type="ARBA" id="ARBA00023288"/>
    </source>
</evidence>
<feature type="signal peptide" evidence="20">
    <location>
        <begin position="1"/>
        <end position="27"/>
    </location>
</feature>
<keyword evidence="13" id="KW-0564">Palmitate</keyword>
<keyword evidence="5" id="KW-0997">Cell inner membrane</keyword>
<evidence type="ECO:0000256" key="4">
    <source>
        <dbReference type="ARBA" id="ARBA00022475"/>
    </source>
</evidence>
<comment type="cofactor">
    <cofactor evidence="19">
        <name>Mg(2+)</name>
        <dbReference type="ChEBI" id="CHEBI:18420"/>
    </cofactor>
    <cofactor evidence="19">
        <name>Mn(2+)</name>
        <dbReference type="ChEBI" id="CHEBI:29035"/>
    </cofactor>
    <text evidence="19">Magnesium. Can also use manganese.</text>
</comment>
<evidence type="ECO:0000256" key="9">
    <source>
        <dbReference type="ARBA" id="ARBA00022729"/>
    </source>
</evidence>
<dbReference type="PIRSF" id="PIRSF006268">
    <property type="entry name" value="ApbE"/>
    <property type="match status" value="1"/>
</dbReference>
<dbReference type="FunFam" id="3.10.520.10:FF:000001">
    <property type="entry name" value="FAD:protein FMN transferase"/>
    <property type="match status" value="1"/>
</dbReference>
<evidence type="ECO:0000256" key="1">
    <source>
        <dbReference type="ARBA" id="ARBA00008282"/>
    </source>
</evidence>
<comment type="catalytic activity">
    <reaction evidence="16 18">
        <text>L-threonyl-[protein] + FAD = FMN-L-threonyl-[protein] + AMP + H(+)</text>
        <dbReference type="Rhea" id="RHEA:36847"/>
        <dbReference type="Rhea" id="RHEA-COMP:11060"/>
        <dbReference type="Rhea" id="RHEA-COMP:11061"/>
        <dbReference type="ChEBI" id="CHEBI:15378"/>
        <dbReference type="ChEBI" id="CHEBI:30013"/>
        <dbReference type="ChEBI" id="CHEBI:57692"/>
        <dbReference type="ChEBI" id="CHEBI:74257"/>
        <dbReference type="ChEBI" id="CHEBI:456215"/>
        <dbReference type="EC" id="2.7.1.180"/>
    </reaction>
</comment>
<organism evidence="21 22">
    <name type="scientific">Beggiatoa alba B18LD</name>
    <dbReference type="NCBI Taxonomy" id="395493"/>
    <lineage>
        <taxon>Bacteria</taxon>
        <taxon>Pseudomonadati</taxon>
        <taxon>Pseudomonadota</taxon>
        <taxon>Gammaproteobacteria</taxon>
        <taxon>Thiotrichales</taxon>
        <taxon>Thiotrichaceae</taxon>
        <taxon>Beggiatoa</taxon>
    </lineage>
</organism>
<keyword evidence="10 18" id="KW-0274">FAD</keyword>